<name>A0AAQ0C0G1_9GAMM</name>
<evidence type="ECO:0000313" key="3">
    <source>
        <dbReference type="Proteomes" id="UP000596192"/>
    </source>
</evidence>
<protein>
    <submittedName>
        <fullName evidence="2">Uncharacterized protein</fullName>
    </submittedName>
</protein>
<accession>A0AAQ0C0G1</accession>
<keyword evidence="1" id="KW-0472">Membrane</keyword>
<feature type="transmembrane region" description="Helical" evidence="1">
    <location>
        <begin position="7"/>
        <end position="26"/>
    </location>
</feature>
<organism evidence="2 3">
    <name type="scientific">Azotobacter chroococcum</name>
    <dbReference type="NCBI Taxonomy" id="353"/>
    <lineage>
        <taxon>Bacteria</taxon>
        <taxon>Pseudomonadati</taxon>
        <taxon>Pseudomonadota</taxon>
        <taxon>Gammaproteobacteria</taxon>
        <taxon>Pseudomonadales</taxon>
        <taxon>Pseudomonadaceae</taxon>
        <taxon>Azotobacter</taxon>
    </lineage>
</organism>
<proteinExistence type="predicted"/>
<reference evidence="2 3" key="1">
    <citation type="submission" date="2020-12" db="EMBL/GenBank/DDBJ databases">
        <title>Genomic Analysis and Response surface optimization of nitrogen-fixing conditions for A. chroococcum strain HR1, Isolation from rhizosphere soil.</title>
        <authorList>
            <person name="Li J."/>
            <person name="Yang H."/>
            <person name="Liu H."/>
            <person name="Wang C."/>
            <person name="Tian Y."/>
            <person name="Lu X.Y."/>
        </authorList>
    </citation>
    <scope>NUCLEOTIDE SEQUENCE [LARGE SCALE GENOMIC DNA]</scope>
    <source>
        <strain evidence="2 3">HR1</strain>
    </source>
</reference>
<dbReference type="AlphaFoldDB" id="A0AAQ0C0G1"/>
<dbReference type="EMBL" id="CP066310">
    <property type="protein sequence ID" value="QQE90462.1"/>
    <property type="molecule type" value="Genomic_DNA"/>
</dbReference>
<dbReference type="RefSeq" id="WP_198867782.1">
    <property type="nucleotide sequence ID" value="NZ_CP066310.1"/>
</dbReference>
<dbReference type="Proteomes" id="UP000596192">
    <property type="component" value="Chromosome"/>
</dbReference>
<sequence length="106" mass="12052">MTIDWYVCWIAFLGLAAQAWLGWHLGKLLVKASYALACAISVCRWGFAVGRVHGFARPAWKWVPELICVEWWAFLTSPYHSIVQHHRGGTWSGIGNWTVRPKQEAA</sequence>
<evidence type="ECO:0000313" key="2">
    <source>
        <dbReference type="EMBL" id="QQE90462.1"/>
    </source>
</evidence>
<evidence type="ECO:0000256" key="1">
    <source>
        <dbReference type="SAM" id="Phobius"/>
    </source>
</evidence>
<gene>
    <name evidence="2" type="ORF">GKQ51_09395</name>
</gene>
<keyword evidence="1" id="KW-1133">Transmembrane helix</keyword>
<keyword evidence="1" id="KW-0812">Transmembrane</keyword>